<keyword evidence="3" id="KW-0175">Coiled coil</keyword>
<dbReference type="PROSITE" id="PS50012">
    <property type="entry name" value="RCC1_3"/>
    <property type="match status" value="4"/>
</dbReference>
<dbReference type="PANTHER" id="PTHR22870">
    <property type="entry name" value="REGULATOR OF CHROMOSOME CONDENSATION"/>
    <property type="match status" value="1"/>
</dbReference>
<organism evidence="5 6">
    <name type="scientific">Perkinsus olseni</name>
    <name type="common">Perkinsus atlanticus</name>
    <dbReference type="NCBI Taxonomy" id="32597"/>
    <lineage>
        <taxon>Eukaryota</taxon>
        <taxon>Sar</taxon>
        <taxon>Alveolata</taxon>
        <taxon>Perkinsozoa</taxon>
        <taxon>Perkinsea</taxon>
        <taxon>Perkinsida</taxon>
        <taxon>Perkinsidae</taxon>
        <taxon>Perkinsus</taxon>
    </lineage>
</organism>
<feature type="repeat" description="RCC1" evidence="2">
    <location>
        <begin position="602"/>
        <end position="642"/>
    </location>
</feature>
<feature type="coiled-coil region" evidence="3">
    <location>
        <begin position="256"/>
        <end position="297"/>
    </location>
</feature>
<name>A0A7J6SYL5_PEROL</name>
<evidence type="ECO:0000256" key="3">
    <source>
        <dbReference type="SAM" id="Coils"/>
    </source>
</evidence>
<dbReference type="Pfam" id="PF00415">
    <property type="entry name" value="RCC1"/>
    <property type="match status" value="1"/>
</dbReference>
<protein>
    <submittedName>
        <fullName evidence="5">Uncharacterized protein</fullName>
    </submittedName>
</protein>
<keyword evidence="6" id="KW-1185">Reference proteome</keyword>
<dbReference type="InterPro" id="IPR051210">
    <property type="entry name" value="Ub_ligase/GEF_domain"/>
</dbReference>
<dbReference type="PANTHER" id="PTHR22870:SF408">
    <property type="entry name" value="OS09G0560450 PROTEIN"/>
    <property type="match status" value="1"/>
</dbReference>
<dbReference type="EMBL" id="JABANO010014723">
    <property type="protein sequence ID" value="KAF4738074.1"/>
    <property type="molecule type" value="Genomic_DNA"/>
</dbReference>
<evidence type="ECO:0000256" key="2">
    <source>
        <dbReference type="PROSITE-ProRule" id="PRU00235"/>
    </source>
</evidence>
<evidence type="ECO:0000256" key="1">
    <source>
        <dbReference type="ARBA" id="ARBA00022737"/>
    </source>
</evidence>
<evidence type="ECO:0000313" key="5">
    <source>
        <dbReference type="EMBL" id="KAF4738074.1"/>
    </source>
</evidence>
<evidence type="ECO:0000256" key="4">
    <source>
        <dbReference type="SAM" id="MobiDB-lite"/>
    </source>
</evidence>
<dbReference type="Proteomes" id="UP000553632">
    <property type="component" value="Unassembled WGS sequence"/>
</dbReference>
<feature type="repeat" description="RCC1" evidence="2">
    <location>
        <begin position="701"/>
        <end position="756"/>
    </location>
</feature>
<dbReference type="AlphaFoldDB" id="A0A7J6SYL5"/>
<accession>A0A7J6SYL5</accession>
<dbReference type="InterPro" id="IPR009091">
    <property type="entry name" value="RCC1/BLIP-II"/>
</dbReference>
<evidence type="ECO:0000313" key="6">
    <source>
        <dbReference type="Proteomes" id="UP000553632"/>
    </source>
</evidence>
<reference evidence="5 6" key="1">
    <citation type="submission" date="2020-04" db="EMBL/GenBank/DDBJ databases">
        <title>Perkinsus olseni comparative genomics.</title>
        <authorList>
            <person name="Bogema D.R."/>
        </authorList>
    </citation>
    <scope>NUCLEOTIDE SEQUENCE [LARGE SCALE GENOMIC DNA]</scope>
    <source>
        <strain evidence="5 6">ATCC PRA-207</strain>
    </source>
</reference>
<sequence length="945" mass="104509">MAASRSSLTPTHSLRGPVTLNVGQQQQLSDLVESLREQLLREAEERHQLSEWLSAAKTESSKLRSSLAAKQEKLEKSWEVSQRYEEELKSSVDKQENAEKELRECRARLKRAENEIGSFERWKSDNVNVDRAKLLQQIESLKTQVKVAPNGDVQALATEKEELKVRCSKLEESVTSLSARLREVQIQNDTILKTHVDDLRDERTRQQWYLTGGNPNDEVMKGARELRQLRVKAEVDGKMKEDLRVHATSCKVYVENAQLREHLDAMKARAENYSTQLEREKMARDIAERQLRSNRKEWELNATSDERRKILEKRLPYVTWGRDPPPPASRYPVGCVEHKSRRKRSISDHEQASAIAHSKYQAAEEKYQSLANIATESIVIGLVRVRLLRGRDGDEDRMLRIYANDLSRPLLQVLKEDLKVMYIDSMLMIMMSNIKQSQAFGRRLPLVCIANGNEHIRHSMVRMIDRFPPGATRPPSVVSVDFTSTVDFSSLMAGLEVLGPHSALNVVVLEFLQPIEVIPLAFSSTALLAAVTEVIRAALGSTDCLGTSASQNSKCLAQSFPKWLARRVKRSRLRYVGKHLLDTSSIVAAGGAHSAVLTSYPGNVSLFGSNSLGQLGGVGNTQLEEIVTVSCGYGQTAVLLTDGSLYMCGQTPSDASIAGIEAEDPSAWYYRVGRFDKVPLRFKVALVSAGLDFTLLATTEGRVYGQGSNPFGALGIGTIVSTNRPVSDWTPVAIPKGTIAVNLAAGCFHSGIVDHRGWLWVAGSDLHGRLGIVRVHALECEKIPTYERVFGIPKVTAVALGSNHSIVLCQDGDVWGWGSNERGQLGLGYGCENIRPVKLPVKSAVAISAGRSHSATIDSTGGLWTCGDNRRNQCGWGFGDDSVCKFTLVQRSIIAHACGWSHTIALREDGAVLSCGCPDDDRLGLDGDIDMGAFLSKTRYKFTFE</sequence>
<dbReference type="SUPFAM" id="SSF50985">
    <property type="entry name" value="RCC1/BLIP-II"/>
    <property type="match status" value="1"/>
</dbReference>
<dbReference type="InterPro" id="IPR000408">
    <property type="entry name" value="Reg_chr_condens"/>
</dbReference>
<dbReference type="Pfam" id="PF13540">
    <property type="entry name" value="RCC1_2"/>
    <property type="match status" value="3"/>
</dbReference>
<dbReference type="Gene3D" id="2.130.10.30">
    <property type="entry name" value="Regulator of chromosome condensation 1/beta-lactamase-inhibitor protein II"/>
    <property type="match status" value="2"/>
</dbReference>
<feature type="coiled-coil region" evidence="3">
    <location>
        <begin position="81"/>
        <end position="187"/>
    </location>
</feature>
<keyword evidence="1" id="KW-0677">Repeat</keyword>
<feature type="region of interest" description="Disordered" evidence="4">
    <location>
        <begin position="1"/>
        <end position="21"/>
    </location>
</feature>
<feature type="repeat" description="RCC1" evidence="2">
    <location>
        <begin position="812"/>
        <end position="860"/>
    </location>
</feature>
<feature type="compositionally biased region" description="Polar residues" evidence="4">
    <location>
        <begin position="1"/>
        <end position="12"/>
    </location>
</feature>
<gene>
    <name evidence="5" type="ORF">FOZ63_029981</name>
</gene>
<comment type="caution">
    <text evidence="5">The sequence shown here is derived from an EMBL/GenBank/DDBJ whole genome shotgun (WGS) entry which is preliminary data.</text>
</comment>
<dbReference type="PRINTS" id="PR00633">
    <property type="entry name" value="RCCNDNSATION"/>
</dbReference>
<feature type="repeat" description="RCC1" evidence="2">
    <location>
        <begin position="757"/>
        <end position="811"/>
    </location>
</feature>
<proteinExistence type="predicted"/>